<accession>A0A545UAC9</accession>
<keyword evidence="4" id="KW-1185">Reference proteome</keyword>
<reference evidence="3 4" key="1">
    <citation type="submission" date="2019-07" db="EMBL/GenBank/DDBJ databases">
        <title>Draft genome for Aliikangiella sp. M105.</title>
        <authorList>
            <person name="Wang G."/>
        </authorList>
    </citation>
    <scope>NUCLEOTIDE SEQUENCE [LARGE SCALE GENOMIC DNA]</scope>
    <source>
        <strain evidence="3 4">M105</strain>
    </source>
</reference>
<evidence type="ECO:0000256" key="1">
    <source>
        <dbReference type="SAM" id="Phobius"/>
    </source>
</evidence>
<evidence type="ECO:0000313" key="3">
    <source>
        <dbReference type="EMBL" id="TQV86399.1"/>
    </source>
</evidence>
<dbReference type="InterPro" id="IPR013362">
    <property type="entry name" value="Pilus_4_PilV"/>
</dbReference>
<comment type="caution">
    <text evidence="3">The sequence shown here is derived from an EMBL/GenBank/DDBJ whole genome shotgun (WGS) entry which is preliminary data.</text>
</comment>
<dbReference type="InterPro" id="IPR054402">
    <property type="entry name" value="Tt1218-like_dom"/>
</dbReference>
<dbReference type="Pfam" id="PF22150">
    <property type="entry name" value="Tt1218-like"/>
    <property type="match status" value="1"/>
</dbReference>
<dbReference type="Proteomes" id="UP000315439">
    <property type="component" value="Unassembled WGS sequence"/>
</dbReference>
<gene>
    <name evidence="3" type="primary">pilV</name>
    <name evidence="3" type="ORF">FLL46_15885</name>
</gene>
<feature type="domain" description="Type IV pilin Tt1218-like" evidence="2">
    <location>
        <begin position="36"/>
        <end position="123"/>
    </location>
</feature>
<keyword evidence="1" id="KW-0472">Membrane</keyword>
<proteinExistence type="predicted"/>
<evidence type="ECO:0000313" key="4">
    <source>
        <dbReference type="Proteomes" id="UP000315439"/>
    </source>
</evidence>
<dbReference type="NCBIfam" id="TIGR02523">
    <property type="entry name" value="type_IV_pilV"/>
    <property type="match status" value="1"/>
</dbReference>
<protein>
    <submittedName>
        <fullName evidence="3">Type IV pilus modification protein PilV</fullName>
    </submittedName>
</protein>
<keyword evidence="1" id="KW-0812">Transmembrane</keyword>
<dbReference type="PROSITE" id="PS00409">
    <property type="entry name" value="PROKAR_NTER_METHYL"/>
    <property type="match status" value="1"/>
</dbReference>
<evidence type="ECO:0000259" key="2">
    <source>
        <dbReference type="Pfam" id="PF22150"/>
    </source>
</evidence>
<dbReference type="EMBL" id="VIKS01000010">
    <property type="protein sequence ID" value="TQV86399.1"/>
    <property type="molecule type" value="Genomic_DNA"/>
</dbReference>
<dbReference type="RefSeq" id="WP_142932322.1">
    <property type="nucleotide sequence ID" value="NZ_ML660166.1"/>
</dbReference>
<sequence length="192" mass="20376">MLVNNQLSAKKQSGISLIEILVTTLILGIGLLGVAALQVSSVSSNQEGYFASQATSIAEDYASRIRASKTAVMMANPNITYANFLALYHNGNNAALACDADPETMCRGANDCTPAQLAIFDMWEVCSAAAEDSVLPDGQVRVINNGIRLTIVVDWDSAEGRQDTGNVTVVNANCQALTGSDDRNCMIMELVP</sequence>
<dbReference type="InterPro" id="IPR012902">
    <property type="entry name" value="N_methyl_site"/>
</dbReference>
<feature type="transmembrane region" description="Helical" evidence="1">
    <location>
        <begin position="20"/>
        <end position="39"/>
    </location>
</feature>
<keyword evidence="1" id="KW-1133">Transmembrane helix</keyword>
<dbReference type="AlphaFoldDB" id="A0A545UAC9"/>
<name>A0A545UAC9_9GAMM</name>
<dbReference type="Pfam" id="PF07963">
    <property type="entry name" value="N_methyl"/>
    <property type="match status" value="1"/>
</dbReference>
<dbReference type="OrthoDB" id="5741561at2"/>
<organism evidence="3 4">
    <name type="scientific">Aliikangiella coralliicola</name>
    <dbReference type="NCBI Taxonomy" id="2592383"/>
    <lineage>
        <taxon>Bacteria</taxon>
        <taxon>Pseudomonadati</taxon>
        <taxon>Pseudomonadota</taxon>
        <taxon>Gammaproteobacteria</taxon>
        <taxon>Oceanospirillales</taxon>
        <taxon>Pleioneaceae</taxon>
        <taxon>Aliikangiella</taxon>
    </lineage>
</organism>